<dbReference type="PANTHER" id="PTHR35587">
    <property type="entry name" value="EXPRESSED PROTEIN"/>
    <property type="match status" value="1"/>
</dbReference>
<dbReference type="EMBL" id="JAEMWZ010000090">
    <property type="protein sequence ID" value="KAG7137204.1"/>
    <property type="molecule type" value="Genomic_DNA"/>
</dbReference>
<dbReference type="PANTHER" id="PTHR35587:SF4">
    <property type="match status" value="1"/>
</dbReference>
<feature type="region of interest" description="Disordered" evidence="1">
    <location>
        <begin position="116"/>
        <end position="183"/>
    </location>
</feature>
<feature type="compositionally biased region" description="Low complexity" evidence="1">
    <location>
        <begin position="282"/>
        <end position="294"/>
    </location>
</feature>
<comment type="caution">
    <text evidence="3">The sequence shown here is derived from an EMBL/GenBank/DDBJ whole genome shotgun (WGS) entry which is preliminary data.</text>
</comment>
<organism evidence="3 4">
    <name type="scientific">Verticillium longisporum</name>
    <name type="common">Verticillium dahliae var. longisporum</name>
    <dbReference type="NCBI Taxonomy" id="100787"/>
    <lineage>
        <taxon>Eukaryota</taxon>
        <taxon>Fungi</taxon>
        <taxon>Dikarya</taxon>
        <taxon>Ascomycota</taxon>
        <taxon>Pezizomycotina</taxon>
        <taxon>Sordariomycetes</taxon>
        <taxon>Hypocreomycetidae</taxon>
        <taxon>Glomerellales</taxon>
        <taxon>Plectosphaerellaceae</taxon>
        <taxon>Verticillium</taxon>
    </lineage>
</organism>
<feature type="chain" id="PRO_5034432220" evidence="2">
    <location>
        <begin position="20"/>
        <end position="337"/>
    </location>
</feature>
<evidence type="ECO:0000256" key="1">
    <source>
        <dbReference type="SAM" id="MobiDB-lite"/>
    </source>
</evidence>
<feature type="compositionally biased region" description="Low complexity" evidence="1">
    <location>
        <begin position="128"/>
        <end position="139"/>
    </location>
</feature>
<proteinExistence type="predicted"/>
<dbReference type="AlphaFoldDB" id="A0A8I2ZR29"/>
<feature type="region of interest" description="Disordered" evidence="1">
    <location>
        <begin position="212"/>
        <end position="300"/>
    </location>
</feature>
<reference evidence="3" key="1">
    <citation type="journal article" date="2021" name="Mol. Plant Pathol.">
        <title>A 20-kb lineage-specific genomic region tames virulence in pathogenic amphidiploid Verticillium longisporum.</title>
        <authorList>
            <person name="Harting R."/>
            <person name="Starke J."/>
            <person name="Kusch H."/>
            <person name="Poggeler S."/>
            <person name="Maurus I."/>
            <person name="Schluter R."/>
            <person name="Landesfeind M."/>
            <person name="Bulla I."/>
            <person name="Nowrousian M."/>
            <person name="de Jonge R."/>
            <person name="Stahlhut G."/>
            <person name="Hoff K.J."/>
            <person name="Asshauer K.P."/>
            <person name="Thurmer A."/>
            <person name="Stanke M."/>
            <person name="Daniel R."/>
            <person name="Morgenstern B."/>
            <person name="Thomma B.P.H.J."/>
            <person name="Kronstad J.W."/>
            <person name="Braus-Stromeyer S.A."/>
            <person name="Braus G.H."/>
        </authorList>
    </citation>
    <scope>NUCLEOTIDE SEQUENCE</scope>
    <source>
        <strain evidence="3">Vl32</strain>
    </source>
</reference>
<name>A0A8I2ZR29_VERLO</name>
<feature type="compositionally biased region" description="Pro residues" evidence="1">
    <location>
        <begin position="169"/>
        <end position="178"/>
    </location>
</feature>
<dbReference type="OrthoDB" id="2873061at2759"/>
<sequence length="337" mass="36568">MAWTLSTALLRCIRHGAVCCKTTDSVTWQTGSLRNPFTHTHIQALESLPPPAARFPSFSRLIASSAGVDQSLLSSLCFCFAVFPVTPDQKTNDGPVDRTLPNYTGPELSEKTFELQAVSGSAPPPPSQQQQQTASAPRSVPRSVPTAGSYLVQPPPYYPATGKPTKGFHPPPSVPQPKPLRLVRLSRKRKPPVLYESSTKTFIQSLTTVTFSQPKTPLSPPPSYHDDADRGNVQAHHPTLRKRPAPNMASVNPTMPKLDDSASDAASSVDSRGRRRRRSRNNNKALAAKGQAGLQGPGIMPRLAETKPVRLQLGLNLDVELELKARLQGDVSLTLLQ</sequence>
<gene>
    <name evidence="3" type="ORF">HYQ45_005355</name>
</gene>
<protein>
    <submittedName>
        <fullName evidence="3">Uncharacterized protein</fullName>
    </submittedName>
</protein>
<feature type="signal peptide" evidence="2">
    <location>
        <begin position="1"/>
        <end position="19"/>
    </location>
</feature>
<dbReference type="Proteomes" id="UP000689129">
    <property type="component" value="Unassembled WGS sequence"/>
</dbReference>
<evidence type="ECO:0000256" key="2">
    <source>
        <dbReference type="SAM" id="SignalP"/>
    </source>
</evidence>
<evidence type="ECO:0000313" key="4">
    <source>
        <dbReference type="Proteomes" id="UP000689129"/>
    </source>
</evidence>
<accession>A0A8I2ZR29</accession>
<evidence type="ECO:0000313" key="3">
    <source>
        <dbReference type="EMBL" id="KAG7137204.1"/>
    </source>
</evidence>
<keyword evidence="2" id="KW-0732">Signal</keyword>